<evidence type="ECO:0000313" key="2">
    <source>
        <dbReference type="EMBL" id="AEA27016.1"/>
    </source>
</evidence>
<evidence type="ECO:0000256" key="1">
    <source>
        <dbReference type="SAM" id="MobiDB-lite"/>
    </source>
</evidence>
<dbReference type="AlphaFoldDB" id="F4CJZ1"/>
<dbReference type="Gene3D" id="3.20.20.70">
    <property type="entry name" value="Aldolase class I"/>
    <property type="match status" value="1"/>
</dbReference>
<feature type="region of interest" description="Disordered" evidence="1">
    <location>
        <begin position="117"/>
        <end position="136"/>
    </location>
</feature>
<proteinExistence type="predicted"/>
<name>F4CJZ1_PSEUX</name>
<dbReference type="EMBL" id="CP002593">
    <property type="protein sequence ID" value="AEA27016.1"/>
    <property type="molecule type" value="Genomic_DNA"/>
</dbReference>
<protein>
    <submittedName>
        <fullName evidence="2">Uncharacterized protein</fullName>
    </submittedName>
</protein>
<evidence type="ECO:0000313" key="3">
    <source>
        <dbReference type="Proteomes" id="UP000007809"/>
    </source>
</evidence>
<dbReference type="STRING" id="675635.Psed_4872"/>
<dbReference type="InterPro" id="IPR013785">
    <property type="entry name" value="Aldolase_TIM"/>
</dbReference>
<dbReference type="eggNOG" id="COG1830">
    <property type="taxonomic scope" value="Bacteria"/>
</dbReference>
<keyword evidence="3" id="KW-1185">Reference proteome</keyword>
<accession>F4CJZ1</accession>
<reference evidence="2 3" key="1">
    <citation type="journal article" date="2011" name="J. Bacteriol.">
        <title>Genome sequence of the 1,4-dioxane-degrading Pseudonocardia dioxanivorans strain CB1190.</title>
        <authorList>
            <person name="Sales C.M."/>
            <person name="Mahendra S."/>
            <person name="Grostern A."/>
            <person name="Parales R.E."/>
            <person name="Goodwin L.A."/>
            <person name="Woyke T."/>
            <person name="Nolan M."/>
            <person name="Lapidus A."/>
            <person name="Chertkov O."/>
            <person name="Ovchinnikova G."/>
            <person name="Sczyrba A."/>
            <person name="Alvarez-Cohen L."/>
        </authorList>
    </citation>
    <scope>NUCLEOTIDE SEQUENCE [LARGE SCALE GENOMIC DNA]</scope>
    <source>
        <strain evidence="3">ATCC 55486 / DSM 44775 / JCM 13855 / CB1190</strain>
    </source>
</reference>
<dbReference type="KEGG" id="pdx:Psed_4872"/>
<dbReference type="SUPFAM" id="SSF51569">
    <property type="entry name" value="Aldolase"/>
    <property type="match status" value="1"/>
</dbReference>
<sequence length="136" mass="14754">MKTTGRPRLHEIGMSPGTQTRLKHVLHEHGLRNGNALSLHHDRGSEHGPRDFAANPATSDPPYVLRLAVEWGVTGIVMRVGLAQKSAWEDAGAGPVPAIRRAAPRDPRHVLRRHDLMRPTPKPARPGCGASLPTAT</sequence>
<dbReference type="Proteomes" id="UP000007809">
    <property type="component" value="Chromosome"/>
</dbReference>
<gene>
    <name evidence="2" type="ordered locus">Psed_4872</name>
</gene>
<dbReference type="HOGENOM" id="CLU_1873714_0_0_11"/>
<organism evidence="2 3">
    <name type="scientific">Pseudonocardia dioxanivorans (strain ATCC 55486 / DSM 44775 / JCM 13855 / CB1190)</name>
    <dbReference type="NCBI Taxonomy" id="675635"/>
    <lineage>
        <taxon>Bacteria</taxon>
        <taxon>Bacillati</taxon>
        <taxon>Actinomycetota</taxon>
        <taxon>Actinomycetes</taxon>
        <taxon>Pseudonocardiales</taxon>
        <taxon>Pseudonocardiaceae</taxon>
        <taxon>Pseudonocardia</taxon>
    </lineage>
</organism>